<gene>
    <name evidence="4" type="ORF">C0216_04525</name>
</gene>
<dbReference type="EMBL" id="CP030862">
    <property type="protein sequence ID" value="AXE22810.1"/>
    <property type="molecule type" value="Genomic_DNA"/>
</dbReference>
<dbReference type="Pfam" id="PF13508">
    <property type="entry name" value="Acetyltransf_7"/>
    <property type="match status" value="1"/>
</dbReference>
<keyword evidence="5" id="KW-1185">Reference proteome</keyword>
<dbReference type="SUPFAM" id="SSF55729">
    <property type="entry name" value="Acyl-CoA N-acyltransferases (Nat)"/>
    <property type="match status" value="1"/>
</dbReference>
<sequence>MTDVITVRPTGPGDAADICALLNAVDEIEIGRPETDLASVEADLNHPGVDLSTDSWLAFQDGRLVGYGMVWADSGPGRADCDHYVLPGRDAAATALFERIEDRAREMAAGAPQGRLRLQLNRAPTLDLGLLAGRGYRTIRHYQVMTRALDPAADLPPAPPAGLTLRHCGSDPADPARAHALVEESFAAHFGHVDRPYENWLDHIDGRRLDWSLVWIASLPGHGDAAVLLTRDDRASMAWVSHLGVRKEVRGRGIGGYLLRHAFAAYAARGRDTLGLGVDTRNATGALGLYEAHGMRLHYAVDTWELPLHPLG</sequence>
<keyword evidence="2" id="KW-0012">Acyltransferase</keyword>
<dbReference type="RefSeq" id="WP_114054005.1">
    <property type="nucleotide sequence ID" value="NZ_CP030862.1"/>
</dbReference>
<accession>A0A344TVY9</accession>
<dbReference type="PANTHER" id="PTHR43877:SF2">
    <property type="entry name" value="AMINOALKYLPHOSPHONATE N-ACETYLTRANSFERASE-RELATED"/>
    <property type="match status" value="1"/>
</dbReference>
<evidence type="ECO:0000313" key="4">
    <source>
        <dbReference type="EMBL" id="AXE22810.1"/>
    </source>
</evidence>
<dbReference type="InterPro" id="IPR016181">
    <property type="entry name" value="Acyl_CoA_acyltransferase"/>
</dbReference>
<feature type="domain" description="N-acetyltransferase" evidence="3">
    <location>
        <begin position="5"/>
        <end position="150"/>
    </location>
</feature>
<dbReference type="KEGG" id="sgz:C0216_04525"/>
<protein>
    <submittedName>
        <fullName evidence="4">GNAT family N-acetyltransferase</fullName>
    </submittedName>
</protein>
<dbReference type="InterPro" id="IPR050832">
    <property type="entry name" value="Bact_Acetyltransf"/>
</dbReference>
<dbReference type="AlphaFoldDB" id="A0A344TVY9"/>
<evidence type="ECO:0000256" key="1">
    <source>
        <dbReference type="ARBA" id="ARBA00022679"/>
    </source>
</evidence>
<dbReference type="InterPro" id="IPR000182">
    <property type="entry name" value="GNAT_dom"/>
</dbReference>
<evidence type="ECO:0000256" key="2">
    <source>
        <dbReference type="ARBA" id="ARBA00023315"/>
    </source>
</evidence>
<reference evidence="4 5" key="1">
    <citation type="submission" date="2018-01" db="EMBL/GenBank/DDBJ databases">
        <title>Draft genome Sequence of streptomyces globosus LZH-48.</title>
        <authorList>
            <person name="Ran K."/>
            <person name="Li Z."/>
            <person name="Wei S."/>
            <person name="Dong R."/>
        </authorList>
    </citation>
    <scope>NUCLEOTIDE SEQUENCE [LARGE SCALE GENOMIC DNA]</scope>
    <source>
        <strain evidence="4 5">LZH-48</strain>
    </source>
</reference>
<keyword evidence="1 4" id="KW-0808">Transferase</keyword>
<organism evidence="4 5">
    <name type="scientific">Streptomyces globosus</name>
    <dbReference type="NCBI Taxonomy" id="68209"/>
    <lineage>
        <taxon>Bacteria</taxon>
        <taxon>Bacillati</taxon>
        <taxon>Actinomycetota</taxon>
        <taxon>Actinomycetes</taxon>
        <taxon>Kitasatosporales</taxon>
        <taxon>Streptomycetaceae</taxon>
        <taxon>Streptomyces</taxon>
    </lineage>
</organism>
<dbReference type="Gene3D" id="3.40.630.30">
    <property type="match status" value="1"/>
</dbReference>
<dbReference type="PANTHER" id="PTHR43877">
    <property type="entry name" value="AMINOALKYLPHOSPHONATE N-ACETYLTRANSFERASE-RELATED-RELATED"/>
    <property type="match status" value="1"/>
</dbReference>
<evidence type="ECO:0000259" key="3">
    <source>
        <dbReference type="PROSITE" id="PS51186"/>
    </source>
</evidence>
<dbReference type="CDD" id="cd04301">
    <property type="entry name" value="NAT_SF"/>
    <property type="match status" value="1"/>
</dbReference>
<proteinExistence type="predicted"/>
<dbReference type="Proteomes" id="UP000252004">
    <property type="component" value="Chromosome"/>
</dbReference>
<evidence type="ECO:0000313" key="5">
    <source>
        <dbReference type="Proteomes" id="UP000252004"/>
    </source>
</evidence>
<feature type="domain" description="N-acetyltransferase" evidence="3">
    <location>
        <begin position="163"/>
        <end position="312"/>
    </location>
</feature>
<dbReference type="PROSITE" id="PS51186">
    <property type="entry name" value="GNAT"/>
    <property type="match status" value="2"/>
</dbReference>
<name>A0A344TVY9_9ACTN</name>
<dbReference type="OrthoDB" id="9799092at2"/>
<dbReference type="GO" id="GO:0016747">
    <property type="term" value="F:acyltransferase activity, transferring groups other than amino-acyl groups"/>
    <property type="evidence" value="ECO:0007669"/>
    <property type="project" value="InterPro"/>
</dbReference>